<protein>
    <submittedName>
        <fullName evidence="1">Uncharacterized protein</fullName>
    </submittedName>
</protein>
<organism evidence="1">
    <name type="scientific">marine sediment metagenome</name>
    <dbReference type="NCBI Taxonomy" id="412755"/>
    <lineage>
        <taxon>unclassified sequences</taxon>
        <taxon>metagenomes</taxon>
        <taxon>ecological metagenomes</taxon>
    </lineage>
</organism>
<proteinExistence type="predicted"/>
<gene>
    <name evidence="1" type="ORF">S03H2_63741</name>
</gene>
<sequence>YEDLKSKGVSLRDDAPVFNPATGRTIVNVIDVDGHFWIQLTGSRVVP</sequence>
<name>X1KAF5_9ZZZZ</name>
<accession>X1KAF5</accession>
<comment type="caution">
    <text evidence="1">The sequence shown here is derived from an EMBL/GenBank/DDBJ whole genome shotgun (WGS) entry which is preliminary data.</text>
</comment>
<dbReference type="EMBL" id="BARU01041330">
    <property type="protein sequence ID" value="GAH87219.1"/>
    <property type="molecule type" value="Genomic_DNA"/>
</dbReference>
<evidence type="ECO:0000313" key="1">
    <source>
        <dbReference type="EMBL" id="GAH87219.1"/>
    </source>
</evidence>
<feature type="non-terminal residue" evidence="1">
    <location>
        <position position="1"/>
    </location>
</feature>
<reference evidence="1" key="1">
    <citation type="journal article" date="2014" name="Front. Microbiol.">
        <title>High frequency of phylogenetically diverse reductive dehalogenase-homologous genes in deep subseafloor sedimentary metagenomes.</title>
        <authorList>
            <person name="Kawai M."/>
            <person name="Futagami T."/>
            <person name="Toyoda A."/>
            <person name="Takaki Y."/>
            <person name="Nishi S."/>
            <person name="Hori S."/>
            <person name="Arai W."/>
            <person name="Tsubouchi T."/>
            <person name="Morono Y."/>
            <person name="Uchiyama I."/>
            <person name="Ito T."/>
            <person name="Fujiyama A."/>
            <person name="Inagaki F."/>
            <person name="Takami H."/>
        </authorList>
    </citation>
    <scope>NUCLEOTIDE SEQUENCE</scope>
    <source>
        <strain evidence="1">Expedition CK06-06</strain>
    </source>
</reference>
<dbReference type="AlphaFoldDB" id="X1KAF5"/>